<accession>A0A1I0QTC4</accession>
<dbReference type="InterPro" id="IPR025758">
    <property type="entry name" value="Fic/DOC_N"/>
</dbReference>
<dbReference type="Pfam" id="PF02661">
    <property type="entry name" value="Fic"/>
    <property type="match status" value="1"/>
</dbReference>
<dbReference type="Gene3D" id="1.10.10.10">
    <property type="entry name" value="Winged helix-like DNA-binding domain superfamily/Winged helix DNA-binding domain"/>
    <property type="match status" value="1"/>
</dbReference>
<dbReference type="Proteomes" id="UP000183275">
    <property type="component" value="Unassembled WGS sequence"/>
</dbReference>
<evidence type="ECO:0000313" key="3">
    <source>
        <dbReference type="Proteomes" id="UP000183275"/>
    </source>
</evidence>
<dbReference type="STRING" id="1202768.SAMN05216285_3874"/>
<dbReference type="InterPro" id="IPR036597">
    <property type="entry name" value="Fido-like_dom_sf"/>
</dbReference>
<dbReference type="Gene3D" id="1.10.3290.10">
    <property type="entry name" value="Fido-like domain"/>
    <property type="match status" value="1"/>
</dbReference>
<dbReference type="SUPFAM" id="SSF140931">
    <property type="entry name" value="Fic-like"/>
    <property type="match status" value="1"/>
</dbReference>
<evidence type="ECO:0000313" key="2">
    <source>
        <dbReference type="EMBL" id="SEW30593.1"/>
    </source>
</evidence>
<dbReference type="EMBL" id="FOIS01000005">
    <property type="protein sequence ID" value="SEW30593.1"/>
    <property type="molecule type" value="Genomic_DNA"/>
</dbReference>
<proteinExistence type="predicted"/>
<evidence type="ECO:0000259" key="1">
    <source>
        <dbReference type="PROSITE" id="PS51459"/>
    </source>
</evidence>
<dbReference type="InterPro" id="IPR003812">
    <property type="entry name" value="Fido"/>
</dbReference>
<name>A0A1I0QTC4_9EURY</name>
<keyword evidence="3" id="KW-1185">Reference proteome</keyword>
<organism evidence="2 3">
    <name type="scientific">Natrinema salifodinae</name>
    <dbReference type="NCBI Taxonomy" id="1202768"/>
    <lineage>
        <taxon>Archaea</taxon>
        <taxon>Methanobacteriati</taxon>
        <taxon>Methanobacteriota</taxon>
        <taxon>Stenosarchaea group</taxon>
        <taxon>Halobacteria</taxon>
        <taxon>Halobacteriales</taxon>
        <taxon>Natrialbaceae</taxon>
        <taxon>Natrinema</taxon>
    </lineage>
</organism>
<dbReference type="AlphaFoldDB" id="A0A1I0QTC4"/>
<sequence length="391" mass="44500">MALQELPDDAPGRLVPYDRRPYYNPDPLPPDSELQFGKEFYELLSEATFWLGKLSGFGLTTDFAPVLYTSLLRKEAMESSEIEGADIDYNALYSFETRSLDRSDAVAEQAAAIDETKDVQEVLNYERALKSGINALDHGDGISIDLLHTLHKTLLTDVPGDRRETDTIGAFKTVPNHLGEFVPPVPSAVDGLMAALMTYIRTGGSYHPLIDIALTHYQFETIHPYGDGNGRLGRLLITLQLSDQDYLEQPTLYLSEYFNRYKETYVDRMNAVRKYGEWEAWVEFFVTGIRHQAEESLLRSQELHSLQQDYEATYGDTSAAYAELACKLFEQPYLTANVVQELLDVTGPTAYRAIDQLEEEGVLEETTGKERNREYRAREIFEILERPPRTY</sequence>
<dbReference type="RefSeq" id="WP_049989174.1">
    <property type="nucleotide sequence ID" value="NZ_FOIS01000005.1"/>
</dbReference>
<dbReference type="InterPro" id="IPR026287">
    <property type="entry name" value="SoFic-like"/>
</dbReference>
<feature type="domain" description="Fido" evidence="1">
    <location>
        <begin position="142"/>
        <end position="287"/>
    </location>
</feature>
<dbReference type="OrthoDB" id="350952at2157"/>
<dbReference type="PROSITE" id="PS51459">
    <property type="entry name" value="FIDO"/>
    <property type="match status" value="1"/>
</dbReference>
<protein>
    <submittedName>
        <fullName evidence="2">Fic family protein</fullName>
    </submittedName>
</protein>
<dbReference type="SUPFAM" id="SSF46785">
    <property type="entry name" value="Winged helix' DNA-binding domain"/>
    <property type="match status" value="1"/>
</dbReference>
<dbReference type="Pfam" id="PF13784">
    <property type="entry name" value="Fic_N"/>
    <property type="match status" value="1"/>
</dbReference>
<dbReference type="InterPro" id="IPR036388">
    <property type="entry name" value="WH-like_DNA-bd_sf"/>
</dbReference>
<dbReference type="InterPro" id="IPR036390">
    <property type="entry name" value="WH_DNA-bd_sf"/>
</dbReference>
<dbReference type="PIRSF" id="PIRSF038925">
    <property type="entry name" value="AMP-prot_trans"/>
    <property type="match status" value="1"/>
</dbReference>
<dbReference type="PANTHER" id="PTHR13504:SF38">
    <property type="entry name" value="FIDO DOMAIN-CONTAINING PROTEIN"/>
    <property type="match status" value="1"/>
</dbReference>
<dbReference type="InterPro" id="IPR040198">
    <property type="entry name" value="Fido_containing"/>
</dbReference>
<dbReference type="PANTHER" id="PTHR13504">
    <property type="entry name" value="FIDO DOMAIN-CONTAINING PROTEIN DDB_G0283145"/>
    <property type="match status" value="1"/>
</dbReference>
<gene>
    <name evidence="2" type="ORF">SAMN05216285_3874</name>
</gene>
<reference evidence="3" key="1">
    <citation type="submission" date="2016-10" db="EMBL/GenBank/DDBJ databases">
        <authorList>
            <person name="Varghese N."/>
        </authorList>
    </citation>
    <scope>NUCLEOTIDE SEQUENCE [LARGE SCALE GENOMIC DNA]</scope>
    <source>
        <strain evidence="3">CGMCC 1.12284</strain>
    </source>
</reference>